<dbReference type="Gene3D" id="3.30.420.10">
    <property type="entry name" value="Ribonuclease H-like superfamily/Ribonuclease H"/>
    <property type="match status" value="1"/>
</dbReference>
<reference evidence="2 3" key="1">
    <citation type="submission" date="2018-05" db="EMBL/GenBank/DDBJ databases">
        <title>Genomic Encyclopedia of Type Strains, Phase IV (KMG-IV): sequencing the most valuable type-strain genomes for metagenomic binning, comparative biology and taxonomic classification.</title>
        <authorList>
            <person name="Goeker M."/>
        </authorList>
    </citation>
    <scope>NUCLEOTIDE SEQUENCE [LARGE SCALE GENOMIC DNA]</scope>
    <source>
        <strain evidence="2 3">DSM 28579</strain>
    </source>
</reference>
<dbReference type="RefSeq" id="WP_116495786.1">
    <property type="nucleotide sequence ID" value="NZ_QENZ01000003.1"/>
</dbReference>
<dbReference type="SUPFAM" id="SSF53098">
    <property type="entry name" value="Ribonuclease H-like"/>
    <property type="match status" value="1"/>
</dbReference>
<dbReference type="OrthoDB" id="9773351at2"/>
<dbReference type="Proteomes" id="UP000251835">
    <property type="component" value="Unassembled WGS sequence"/>
</dbReference>
<keyword evidence="3" id="KW-1185">Reference proteome</keyword>
<dbReference type="InterPro" id="IPR019288">
    <property type="entry name" value="3'-5'_exonuclease_PolB-like"/>
</dbReference>
<dbReference type="EMBL" id="QENZ01000003">
    <property type="protein sequence ID" value="PVX52244.1"/>
    <property type="molecule type" value="Genomic_DNA"/>
</dbReference>
<dbReference type="GO" id="GO:0003676">
    <property type="term" value="F:nucleic acid binding"/>
    <property type="evidence" value="ECO:0007669"/>
    <property type="project" value="InterPro"/>
</dbReference>
<evidence type="ECO:0000259" key="1">
    <source>
        <dbReference type="Pfam" id="PF10108"/>
    </source>
</evidence>
<name>A0A7L4UT56_BALHA</name>
<feature type="domain" description="Predicted 3'-5' exonuclease PolB-like" evidence="1">
    <location>
        <begin position="57"/>
        <end position="219"/>
    </location>
</feature>
<evidence type="ECO:0000313" key="2">
    <source>
        <dbReference type="EMBL" id="PVX52244.1"/>
    </source>
</evidence>
<organism evidence="2 3">
    <name type="scientific">Balneicella halophila</name>
    <dbReference type="NCBI Taxonomy" id="1537566"/>
    <lineage>
        <taxon>Bacteria</taxon>
        <taxon>Pseudomonadati</taxon>
        <taxon>Bacteroidota</taxon>
        <taxon>Bacteroidia</taxon>
        <taxon>Bacteroidales</taxon>
        <taxon>Balneicellaceae</taxon>
        <taxon>Balneicella</taxon>
    </lineage>
</organism>
<sequence>MNTLANILFLDIETVAQEADYENLSERSKTLWEKKSNQWRKETSVEDSYERAGIYAEFGKIICISVGTIVKGTLHIKSFYGDEEVVVLKQFKESLTKFSSNRNARLCAHNGKEFDFPYLCRRMLINGIGLPKLLQIQGKKPWEIPFLDTLDLWRFGDYKNYTSLDLLCHIFDIPTPKQDINGSQVGNIYWQENGLDRIVNYCEADVVALTQLYLKMQGMDLLKEENIRFISE</sequence>
<dbReference type="InterPro" id="IPR012337">
    <property type="entry name" value="RNaseH-like_sf"/>
</dbReference>
<gene>
    <name evidence="2" type="ORF">C7377_0551</name>
</gene>
<proteinExistence type="predicted"/>
<dbReference type="AlphaFoldDB" id="A0A7L4UT56"/>
<accession>A0A7L4UT56</accession>
<dbReference type="InterPro" id="IPR036397">
    <property type="entry name" value="RNaseH_sf"/>
</dbReference>
<evidence type="ECO:0000313" key="3">
    <source>
        <dbReference type="Proteomes" id="UP000251835"/>
    </source>
</evidence>
<protein>
    <recommendedName>
        <fullName evidence="1">Predicted 3'-5' exonuclease PolB-like domain-containing protein</fullName>
    </recommendedName>
</protein>
<dbReference type="Pfam" id="PF10108">
    <property type="entry name" value="DNA_pol_B_exo2"/>
    <property type="match status" value="1"/>
</dbReference>
<comment type="caution">
    <text evidence="2">The sequence shown here is derived from an EMBL/GenBank/DDBJ whole genome shotgun (WGS) entry which is preliminary data.</text>
</comment>
<dbReference type="CDD" id="cd05782">
    <property type="entry name" value="DNA_polB_like1_exo"/>
    <property type="match status" value="1"/>
</dbReference>